<accession>A0ABQ2C171</accession>
<dbReference type="EMBL" id="BMDQ01000002">
    <property type="protein sequence ID" value="GGI57522.1"/>
    <property type="molecule type" value="Genomic_DNA"/>
</dbReference>
<comment type="caution">
    <text evidence="1">The sequence shown here is derived from an EMBL/GenBank/DDBJ whole genome shotgun (WGS) entry which is preliminary data.</text>
</comment>
<keyword evidence="2" id="KW-1185">Reference proteome</keyword>
<dbReference type="Gene3D" id="3.40.1000.10">
    <property type="entry name" value="Mog1/PsbP, alpha/beta/alpha sandwich"/>
    <property type="match status" value="1"/>
</dbReference>
<proteinExistence type="predicted"/>
<reference evidence="2" key="1">
    <citation type="journal article" date="2019" name="Int. J. Syst. Evol. Microbiol.">
        <title>The Global Catalogue of Microorganisms (GCM) 10K type strain sequencing project: providing services to taxonomists for standard genome sequencing and annotation.</title>
        <authorList>
            <consortium name="The Broad Institute Genomics Platform"/>
            <consortium name="The Broad Institute Genome Sequencing Center for Infectious Disease"/>
            <person name="Wu L."/>
            <person name="Ma J."/>
        </authorList>
    </citation>
    <scope>NUCLEOTIDE SEQUENCE [LARGE SCALE GENOMIC DNA]</scope>
    <source>
        <strain evidence="2">CCM 8681</strain>
    </source>
</reference>
<sequence length="181" mass="20973">MLSEATKEISNSSYEASETTSEGAYKTVTIDNLYQLDVPKYMKDMPSLHPDASLEYANIYKETYSVVIHEDKQYFVDVFKEIDEYNDSLSVLENYTIVQKKSLKESLIKPRIQDYGLSEINGIPARQIKVFGTVEGIDAFYIIAFVEGKDNLYMIMNWTLENRKDKYENAFEYINGTFKII</sequence>
<evidence type="ECO:0000313" key="2">
    <source>
        <dbReference type="Proteomes" id="UP000624701"/>
    </source>
</evidence>
<evidence type="ECO:0000313" key="1">
    <source>
        <dbReference type="EMBL" id="GGI57522.1"/>
    </source>
</evidence>
<dbReference type="Proteomes" id="UP000624701">
    <property type="component" value="Unassembled WGS sequence"/>
</dbReference>
<name>A0ABQ2C171_9FLAO</name>
<protein>
    <submittedName>
        <fullName evidence="1">Uncharacterized protein</fullName>
    </submittedName>
</protein>
<organism evidence="1 2">
    <name type="scientific">Winogradskyella haliclonae</name>
    <dbReference type="NCBI Taxonomy" id="2048558"/>
    <lineage>
        <taxon>Bacteria</taxon>
        <taxon>Pseudomonadati</taxon>
        <taxon>Bacteroidota</taxon>
        <taxon>Flavobacteriia</taxon>
        <taxon>Flavobacteriales</taxon>
        <taxon>Flavobacteriaceae</taxon>
        <taxon>Winogradskyella</taxon>
    </lineage>
</organism>
<gene>
    <name evidence="1" type="ORF">GCM10011444_18310</name>
</gene>